<dbReference type="eggNOG" id="COG0811">
    <property type="taxonomic scope" value="Bacteria"/>
</dbReference>
<evidence type="ECO:0000256" key="7">
    <source>
        <dbReference type="ARBA" id="ARBA00023136"/>
    </source>
</evidence>
<dbReference type="InterPro" id="IPR050790">
    <property type="entry name" value="ExbB/TolQ_transport"/>
</dbReference>
<dbReference type="Pfam" id="PF01618">
    <property type="entry name" value="MotA_ExbB"/>
    <property type="match status" value="1"/>
</dbReference>
<dbReference type="PANTHER" id="PTHR30625">
    <property type="entry name" value="PROTEIN TOLQ"/>
    <property type="match status" value="1"/>
</dbReference>
<dbReference type="EMBL" id="CP001032">
    <property type="protein sequence ID" value="ACB75629.1"/>
    <property type="molecule type" value="Genomic_DNA"/>
</dbReference>
<dbReference type="KEGG" id="ote:Oter_2347"/>
<evidence type="ECO:0000259" key="11">
    <source>
        <dbReference type="Pfam" id="PF01618"/>
    </source>
</evidence>
<dbReference type="GO" id="GO:0017038">
    <property type="term" value="P:protein import"/>
    <property type="evidence" value="ECO:0007669"/>
    <property type="project" value="TreeGrafter"/>
</dbReference>
<evidence type="ECO:0000313" key="13">
    <source>
        <dbReference type="Proteomes" id="UP000007013"/>
    </source>
</evidence>
<feature type="coiled-coil region" evidence="9">
    <location>
        <begin position="186"/>
        <end position="213"/>
    </location>
</feature>
<evidence type="ECO:0000256" key="3">
    <source>
        <dbReference type="ARBA" id="ARBA00022475"/>
    </source>
</evidence>
<evidence type="ECO:0000256" key="8">
    <source>
        <dbReference type="RuleBase" id="RU004057"/>
    </source>
</evidence>
<keyword evidence="2 8" id="KW-0813">Transport</keyword>
<gene>
    <name evidence="12" type="ordered locus">Oter_2347</name>
</gene>
<feature type="domain" description="MotA/TolQ/ExbB proton channel" evidence="11">
    <location>
        <begin position="97"/>
        <end position="199"/>
    </location>
</feature>
<dbReference type="GO" id="GO:0005886">
    <property type="term" value="C:plasma membrane"/>
    <property type="evidence" value="ECO:0007669"/>
    <property type="project" value="UniProtKB-SubCell"/>
</dbReference>
<evidence type="ECO:0000256" key="10">
    <source>
        <dbReference type="SAM" id="Phobius"/>
    </source>
</evidence>
<accession>B1ZQM0</accession>
<keyword evidence="3" id="KW-1003">Cell membrane</keyword>
<dbReference type="AlphaFoldDB" id="B1ZQM0"/>
<dbReference type="Proteomes" id="UP000007013">
    <property type="component" value="Chromosome"/>
</dbReference>
<evidence type="ECO:0000256" key="1">
    <source>
        <dbReference type="ARBA" id="ARBA00004651"/>
    </source>
</evidence>
<evidence type="ECO:0000256" key="5">
    <source>
        <dbReference type="ARBA" id="ARBA00022927"/>
    </source>
</evidence>
<protein>
    <submittedName>
        <fullName evidence="12">MotA/TolQ/ExbB proton channel</fullName>
    </submittedName>
</protein>
<sequence length="221" mass="23784">MIMHSLPLAFLLGDATLMELFIKGGPIMWPILLVSFIGFTVVVERLLFIFRENSHREPEVVEKMLEQVEKRDIESALAIGRQSKDFVAKILVYTLSNREYSLSNAFIRASGQELARFGQGMATLDTVITAAPLLGLLGTVTGMMRTFGSMTGDISSAAANITGGVAEALIATACGLAIAVTALMPYNYLNARAEEAKHEVADASNALEILIKKSESNAVAS</sequence>
<comment type="subcellular location">
    <subcellularLocation>
        <location evidence="1">Cell membrane</location>
        <topology evidence="1">Multi-pass membrane protein</topology>
    </subcellularLocation>
    <subcellularLocation>
        <location evidence="8">Membrane</location>
        <topology evidence="8">Multi-pass membrane protein</topology>
    </subcellularLocation>
</comment>
<feature type="transmembrane region" description="Helical" evidence="10">
    <location>
        <begin position="126"/>
        <end position="148"/>
    </location>
</feature>
<keyword evidence="13" id="KW-1185">Reference proteome</keyword>
<proteinExistence type="inferred from homology"/>
<dbReference type="STRING" id="452637.Oter_2347"/>
<evidence type="ECO:0000256" key="4">
    <source>
        <dbReference type="ARBA" id="ARBA00022692"/>
    </source>
</evidence>
<reference evidence="12 13" key="1">
    <citation type="journal article" date="2011" name="J. Bacteriol.">
        <title>Genome sequence of the verrucomicrobium Opitutus terrae PB90-1, an abundant inhabitant of rice paddy soil ecosystems.</title>
        <authorList>
            <person name="van Passel M.W."/>
            <person name="Kant R."/>
            <person name="Palva A."/>
            <person name="Copeland A."/>
            <person name="Lucas S."/>
            <person name="Lapidus A."/>
            <person name="Glavina del Rio T."/>
            <person name="Pitluck S."/>
            <person name="Goltsman E."/>
            <person name="Clum A."/>
            <person name="Sun H."/>
            <person name="Schmutz J."/>
            <person name="Larimer F.W."/>
            <person name="Land M.L."/>
            <person name="Hauser L."/>
            <person name="Kyrpides N."/>
            <person name="Mikhailova N."/>
            <person name="Richardson P.P."/>
            <person name="Janssen P.H."/>
            <person name="de Vos W.M."/>
            <person name="Smidt H."/>
        </authorList>
    </citation>
    <scope>NUCLEOTIDE SEQUENCE [LARGE SCALE GENOMIC DNA]</scope>
    <source>
        <strain evidence="13">DSM 11246 / JCM 15787 / PB90-1</strain>
    </source>
</reference>
<keyword evidence="4 10" id="KW-0812">Transmembrane</keyword>
<keyword evidence="9" id="KW-0175">Coiled coil</keyword>
<dbReference type="HOGENOM" id="CLU_053325_4_4_0"/>
<dbReference type="OrthoDB" id="4045at2"/>
<keyword evidence="7 10" id="KW-0472">Membrane</keyword>
<evidence type="ECO:0000256" key="9">
    <source>
        <dbReference type="SAM" id="Coils"/>
    </source>
</evidence>
<feature type="transmembrane region" description="Helical" evidence="10">
    <location>
        <begin position="168"/>
        <end position="189"/>
    </location>
</feature>
<comment type="similarity">
    <text evidence="8">Belongs to the exbB/tolQ family.</text>
</comment>
<keyword evidence="5 8" id="KW-0653">Protein transport</keyword>
<feature type="transmembrane region" description="Helical" evidence="10">
    <location>
        <begin position="27"/>
        <end position="48"/>
    </location>
</feature>
<evidence type="ECO:0000313" key="12">
    <source>
        <dbReference type="EMBL" id="ACB75629.1"/>
    </source>
</evidence>
<name>B1ZQM0_OPITP</name>
<keyword evidence="6 10" id="KW-1133">Transmembrane helix</keyword>
<dbReference type="PANTHER" id="PTHR30625:SF15">
    <property type="entry name" value="BIOPOLYMER TRANSPORT PROTEIN EXBB"/>
    <property type="match status" value="1"/>
</dbReference>
<dbReference type="InterPro" id="IPR002898">
    <property type="entry name" value="MotA_ExbB_proton_chnl"/>
</dbReference>
<evidence type="ECO:0000256" key="6">
    <source>
        <dbReference type="ARBA" id="ARBA00022989"/>
    </source>
</evidence>
<evidence type="ECO:0000256" key="2">
    <source>
        <dbReference type="ARBA" id="ARBA00022448"/>
    </source>
</evidence>
<organism evidence="12 13">
    <name type="scientific">Opitutus terrae (strain DSM 11246 / JCM 15787 / PB90-1)</name>
    <dbReference type="NCBI Taxonomy" id="452637"/>
    <lineage>
        <taxon>Bacteria</taxon>
        <taxon>Pseudomonadati</taxon>
        <taxon>Verrucomicrobiota</taxon>
        <taxon>Opitutia</taxon>
        <taxon>Opitutales</taxon>
        <taxon>Opitutaceae</taxon>
        <taxon>Opitutus</taxon>
    </lineage>
</organism>